<evidence type="ECO:0000259" key="19">
    <source>
        <dbReference type="PROSITE" id="PS50089"/>
    </source>
</evidence>
<dbReference type="Pfam" id="PF13639">
    <property type="entry name" value="zf-RING_2"/>
    <property type="match status" value="1"/>
</dbReference>
<dbReference type="InterPro" id="IPR001841">
    <property type="entry name" value="Znf_RING"/>
</dbReference>
<dbReference type="SMART" id="SM00184">
    <property type="entry name" value="RING"/>
    <property type="match status" value="1"/>
</dbReference>
<name>A0A0L0HSW4_SPIPD</name>
<feature type="region of interest" description="Disordered" evidence="16">
    <location>
        <begin position="534"/>
        <end position="591"/>
    </location>
</feature>
<evidence type="ECO:0000256" key="15">
    <source>
        <dbReference type="PROSITE-ProRule" id="PRU00175"/>
    </source>
</evidence>
<feature type="domain" description="RING-type" evidence="19">
    <location>
        <begin position="290"/>
        <end position="366"/>
    </location>
</feature>
<comment type="pathway">
    <text evidence="3">Protein modification; protein ubiquitination.</text>
</comment>
<dbReference type="eggNOG" id="KOG0802">
    <property type="taxonomic scope" value="Eukaryota"/>
</dbReference>
<comment type="catalytic activity">
    <reaction evidence="1">
        <text>S-ubiquitinyl-[E2 ubiquitin-conjugating enzyme]-L-cysteine + [acceptor protein]-L-lysine = [E2 ubiquitin-conjugating enzyme]-L-cysteine + N(6)-ubiquitinyl-[acceptor protein]-L-lysine.</text>
        <dbReference type="EC" id="2.3.2.27"/>
    </reaction>
</comment>
<keyword evidence="9 15" id="KW-0863">Zinc-finger</keyword>
<feature type="region of interest" description="Disordered" evidence="16">
    <location>
        <begin position="312"/>
        <end position="331"/>
    </location>
</feature>
<dbReference type="InParanoid" id="A0A0L0HSW4"/>
<evidence type="ECO:0000256" key="8">
    <source>
        <dbReference type="ARBA" id="ARBA00022723"/>
    </source>
</evidence>
<keyword evidence="8" id="KW-0479">Metal-binding</keyword>
<evidence type="ECO:0000313" key="20">
    <source>
        <dbReference type="EMBL" id="KND04198.1"/>
    </source>
</evidence>
<evidence type="ECO:0000256" key="14">
    <source>
        <dbReference type="ARBA" id="ARBA00023136"/>
    </source>
</evidence>
<feature type="transmembrane region" description="Helical" evidence="17">
    <location>
        <begin position="100"/>
        <end position="119"/>
    </location>
</feature>
<dbReference type="Gene3D" id="3.30.40.10">
    <property type="entry name" value="Zinc/RING finger domain, C3HC4 (zinc finger)"/>
    <property type="match status" value="1"/>
</dbReference>
<dbReference type="PANTHER" id="PTHR22763:SF184">
    <property type="entry name" value="E3 UBIQUITIN-PROTEIN LIGASE SYNOVIOLIN"/>
    <property type="match status" value="1"/>
</dbReference>
<dbReference type="PANTHER" id="PTHR22763">
    <property type="entry name" value="RING ZINC FINGER PROTEIN"/>
    <property type="match status" value="1"/>
</dbReference>
<comment type="similarity">
    <text evidence="4">Belongs to the HRD1 family.</text>
</comment>
<dbReference type="Pfam" id="PF25563">
    <property type="entry name" value="TPR_SYVN1_N"/>
    <property type="match status" value="1"/>
</dbReference>
<evidence type="ECO:0000256" key="3">
    <source>
        <dbReference type="ARBA" id="ARBA00004906"/>
    </source>
</evidence>
<evidence type="ECO:0000256" key="7">
    <source>
        <dbReference type="ARBA" id="ARBA00022692"/>
    </source>
</evidence>
<keyword evidence="7 17" id="KW-0812">Transmembrane</keyword>
<evidence type="ECO:0000256" key="5">
    <source>
        <dbReference type="ARBA" id="ARBA00012483"/>
    </source>
</evidence>
<feature type="compositionally biased region" description="Low complexity" evidence="16">
    <location>
        <begin position="376"/>
        <end position="387"/>
    </location>
</feature>
<feature type="signal peptide" evidence="18">
    <location>
        <begin position="1"/>
        <end position="23"/>
    </location>
</feature>
<comment type="subcellular location">
    <subcellularLocation>
        <location evidence="2">Endoplasmic reticulum membrane</location>
        <topology evidence="2">Multi-pass membrane protein</topology>
    </subcellularLocation>
</comment>
<dbReference type="AlphaFoldDB" id="A0A0L0HSW4"/>
<dbReference type="GO" id="GO:0061630">
    <property type="term" value="F:ubiquitin protein ligase activity"/>
    <property type="evidence" value="ECO:0007669"/>
    <property type="project" value="UniProtKB-EC"/>
</dbReference>
<evidence type="ECO:0000256" key="9">
    <source>
        <dbReference type="ARBA" id="ARBA00022771"/>
    </source>
</evidence>
<gene>
    <name evidence="20" type="ORF">SPPG_01631</name>
</gene>
<feature type="transmembrane region" description="Helical" evidence="17">
    <location>
        <begin position="171"/>
        <end position="193"/>
    </location>
</feature>
<evidence type="ECO:0000256" key="11">
    <source>
        <dbReference type="ARBA" id="ARBA00022824"/>
    </source>
</evidence>
<evidence type="ECO:0000256" key="1">
    <source>
        <dbReference type="ARBA" id="ARBA00000900"/>
    </source>
</evidence>
<sequence>MRFAIFGCLSTALTIAVVANAWAQRGQFFTACIHLTRSSASLMILLNMGLYITILLGRALQRLFFGQLRALEVEHLYERSWFAVTETCLAMTIFRDEFDIRFIILFGLLLLVKIFHWIVQDRVEFMEQAPNPSVGWHVRMQTITAILAAIDLAMIVYAVQYTRTRGPSMMIIFGFEYTILLSLVLSTFVKYLLHSYDLRRDRPWEEKSMYIFYVDLMHDFEKLVTYFCFFGIVVYYYSLPLHIVRDLYMTLRSFIHRCRDLIQYRRATANMNERYPDATPEELSATDRVCIICREEMDIAGNNVVPAAPVNNGQPRAGAGGRVPAAGGPRPIAHPDTPKKLYCGHIFHFHCLRSWLERQQSCPTCRRSVLEQPSAAAAQQAAGRPPAGGAPGNAVNDFQAFWQQHQQLFAGGVLHAAPGVNTPGPSVQPQANGGATAANPIRTLMGEPQNLPTSSIPDGMMFPITLTPLIPLTGAHSGQPQTIPPVLDHLSDEQLQSMEGRSREAMMERIRALQNIQHQLTGVITQLMQISQIIPPPSATPGAESGSGIGTSRSGDSDGAGVNAGAGSSSSSSAARDETVDKKGKGVAQES</sequence>
<dbReference type="GeneID" id="27685282"/>
<feature type="region of interest" description="Disordered" evidence="16">
    <location>
        <begin position="376"/>
        <end position="395"/>
    </location>
</feature>
<keyword evidence="12" id="KW-0862">Zinc</keyword>
<protein>
    <recommendedName>
        <fullName evidence="5">RING-type E3 ubiquitin transferase</fullName>
        <ecNumber evidence="5">2.3.2.27</ecNumber>
    </recommendedName>
</protein>
<feature type="transmembrane region" description="Helical" evidence="17">
    <location>
        <begin position="139"/>
        <end position="159"/>
    </location>
</feature>
<dbReference type="STRING" id="645134.A0A0L0HSW4"/>
<dbReference type="EC" id="2.3.2.27" evidence="5"/>
<evidence type="ECO:0000256" key="18">
    <source>
        <dbReference type="SAM" id="SignalP"/>
    </source>
</evidence>
<evidence type="ECO:0000256" key="4">
    <source>
        <dbReference type="ARBA" id="ARBA00010089"/>
    </source>
</evidence>
<feature type="compositionally biased region" description="Low complexity" evidence="16">
    <location>
        <begin position="557"/>
        <end position="574"/>
    </location>
</feature>
<keyword evidence="10" id="KW-0833">Ubl conjugation pathway</keyword>
<evidence type="ECO:0000256" key="2">
    <source>
        <dbReference type="ARBA" id="ARBA00004477"/>
    </source>
</evidence>
<feature type="transmembrane region" description="Helical" evidence="17">
    <location>
        <begin position="39"/>
        <end position="60"/>
    </location>
</feature>
<evidence type="ECO:0000256" key="16">
    <source>
        <dbReference type="SAM" id="MobiDB-lite"/>
    </source>
</evidence>
<dbReference type="GO" id="GO:0005789">
    <property type="term" value="C:endoplasmic reticulum membrane"/>
    <property type="evidence" value="ECO:0007669"/>
    <property type="project" value="UniProtKB-SubCell"/>
</dbReference>
<dbReference type="GO" id="GO:0043161">
    <property type="term" value="P:proteasome-mediated ubiquitin-dependent protein catabolic process"/>
    <property type="evidence" value="ECO:0007669"/>
    <property type="project" value="TreeGrafter"/>
</dbReference>
<dbReference type="InterPro" id="IPR013083">
    <property type="entry name" value="Znf_RING/FYVE/PHD"/>
</dbReference>
<dbReference type="InterPro" id="IPR050731">
    <property type="entry name" value="HRD1_E3_ubiq-ligases"/>
</dbReference>
<keyword evidence="14 17" id="KW-0472">Membrane</keyword>
<reference evidence="20 21" key="1">
    <citation type="submission" date="2009-08" db="EMBL/GenBank/DDBJ databases">
        <title>The Genome Sequence of Spizellomyces punctatus strain DAOM BR117.</title>
        <authorList>
            <consortium name="The Broad Institute Genome Sequencing Platform"/>
            <person name="Russ C."/>
            <person name="Cuomo C."/>
            <person name="Shea T."/>
            <person name="Young S.K."/>
            <person name="Zeng Q."/>
            <person name="Koehrsen M."/>
            <person name="Haas B."/>
            <person name="Borodovsky M."/>
            <person name="Guigo R."/>
            <person name="Alvarado L."/>
            <person name="Berlin A."/>
            <person name="Bochicchio J."/>
            <person name="Borenstein D."/>
            <person name="Chapman S."/>
            <person name="Chen Z."/>
            <person name="Engels R."/>
            <person name="Freedman E."/>
            <person name="Gellesch M."/>
            <person name="Goldberg J."/>
            <person name="Griggs A."/>
            <person name="Gujja S."/>
            <person name="Heiman D."/>
            <person name="Hepburn T."/>
            <person name="Howarth C."/>
            <person name="Jen D."/>
            <person name="Larson L."/>
            <person name="Lewis B."/>
            <person name="Mehta T."/>
            <person name="Park D."/>
            <person name="Pearson M."/>
            <person name="Roberts A."/>
            <person name="Saif S."/>
            <person name="Shenoy N."/>
            <person name="Sisk P."/>
            <person name="Stolte C."/>
            <person name="Sykes S."/>
            <person name="Thomson T."/>
            <person name="Walk T."/>
            <person name="White J."/>
            <person name="Yandava C."/>
            <person name="Burger G."/>
            <person name="Gray M.W."/>
            <person name="Holland P.W.H."/>
            <person name="King N."/>
            <person name="Lang F.B.F."/>
            <person name="Roger A.J."/>
            <person name="Ruiz-Trillo I."/>
            <person name="Lander E."/>
            <person name="Nusbaum C."/>
        </authorList>
    </citation>
    <scope>NUCLEOTIDE SEQUENCE [LARGE SCALE GENOMIC DNA]</scope>
    <source>
        <strain evidence="20 21">DAOM BR117</strain>
    </source>
</reference>
<feature type="compositionally biased region" description="Basic and acidic residues" evidence="16">
    <location>
        <begin position="575"/>
        <end position="584"/>
    </location>
</feature>
<dbReference type="EMBL" id="KQ257451">
    <property type="protein sequence ID" value="KND04198.1"/>
    <property type="molecule type" value="Genomic_DNA"/>
</dbReference>
<keyword evidence="13 17" id="KW-1133">Transmembrane helix</keyword>
<keyword evidence="18" id="KW-0732">Signal</keyword>
<dbReference type="CDD" id="cd16479">
    <property type="entry name" value="RING-H2_synoviolin"/>
    <property type="match status" value="1"/>
</dbReference>
<feature type="chain" id="PRO_5005540146" description="RING-type E3 ubiquitin transferase" evidence="18">
    <location>
        <begin position="24"/>
        <end position="591"/>
    </location>
</feature>
<dbReference type="OMA" id="ANLTMFT"/>
<dbReference type="RefSeq" id="XP_016612237.1">
    <property type="nucleotide sequence ID" value="XM_016749950.1"/>
</dbReference>
<dbReference type="FunCoup" id="A0A0L0HSW4">
    <property type="interactions" value="480"/>
</dbReference>
<evidence type="ECO:0000256" key="12">
    <source>
        <dbReference type="ARBA" id="ARBA00022833"/>
    </source>
</evidence>
<evidence type="ECO:0000256" key="13">
    <source>
        <dbReference type="ARBA" id="ARBA00022989"/>
    </source>
</evidence>
<dbReference type="GO" id="GO:0036503">
    <property type="term" value="P:ERAD pathway"/>
    <property type="evidence" value="ECO:0007669"/>
    <property type="project" value="TreeGrafter"/>
</dbReference>
<dbReference type="InterPro" id="IPR058051">
    <property type="entry name" value="Znf_RING_synoviolin"/>
</dbReference>
<evidence type="ECO:0000313" key="21">
    <source>
        <dbReference type="Proteomes" id="UP000053201"/>
    </source>
</evidence>
<keyword evidence="21" id="KW-1185">Reference proteome</keyword>
<dbReference type="GO" id="GO:0008270">
    <property type="term" value="F:zinc ion binding"/>
    <property type="evidence" value="ECO:0007669"/>
    <property type="project" value="UniProtKB-KW"/>
</dbReference>
<proteinExistence type="inferred from homology"/>
<dbReference type="InterPro" id="IPR057992">
    <property type="entry name" value="TPR_SYVN1_N"/>
</dbReference>
<dbReference type="VEuPathDB" id="FungiDB:SPPG_01631"/>
<evidence type="ECO:0000256" key="6">
    <source>
        <dbReference type="ARBA" id="ARBA00022679"/>
    </source>
</evidence>
<dbReference type="OrthoDB" id="7759664at2759"/>
<organism evidence="20 21">
    <name type="scientific">Spizellomyces punctatus (strain DAOM BR117)</name>
    <dbReference type="NCBI Taxonomy" id="645134"/>
    <lineage>
        <taxon>Eukaryota</taxon>
        <taxon>Fungi</taxon>
        <taxon>Fungi incertae sedis</taxon>
        <taxon>Chytridiomycota</taxon>
        <taxon>Chytridiomycota incertae sedis</taxon>
        <taxon>Chytridiomycetes</taxon>
        <taxon>Spizellomycetales</taxon>
        <taxon>Spizellomycetaceae</taxon>
        <taxon>Spizellomyces</taxon>
    </lineage>
</organism>
<dbReference type="SUPFAM" id="SSF57850">
    <property type="entry name" value="RING/U-box"/>
    <property type="match status" value="1"/>
</dbReference>
<keyword evidence="11" id="KW-0256">Endoplasmic reticulum</keyword>
<dbReference type="PROSITE" id="PS50089">
    <property type="entry name" value="ZF_RING_2"/>
    <property type="match status" value="1"/>
</dbReference>
<feature type="transmembrane region" description="Helical" evidence="17">
    <location>
        <begin position="223"/>
        <end position="244"/>
    </location>
</feature>
<keyword evidence="6" id="KW-0808">Transferase</keyword>
<evidence type="ECO:0000256" key="17">
    <source>
        <dbReference type="SAM" id="Phobius"/>
    </source>
</evidence>
<accession>A0A0L0HSW4</accession>
<dbReference type="Proteomes" id="UP000053201">
    <property type="component" value="Unassembled WGS sequence"/>
</dbReference>
<evidence type="ECO:0000256" key="10">
    <source>
        <dbReference type="ARBA" id="ARBA00022786"/>
    </source>
</evidence>